<dbReference type="HOGENOM" id="CLU_005531_2_1_2"/>
<sequence length="755" mass="85878">MLKRKMLRDIWNYKVQFISIFIIAFIGVFVFAGLTAEADGFEASIDSFYQRSNLADGWIYSNYLVDDFLKQVYLLGATTSMERQLVVDSQAELDGKPDITLHFVENNTISKYYPLEGNELNISDSEGVWLDKTFADARNLKIGDTIAFESNGIKIEKKIRGLGYSPENVYSLVPTQTVPNYTARGFAYMSYKAFPSDNITYNVLNVKFDGRPEIFSELLSYRLDGYYELYLPQSNQYSVNAVSDSIAHQSSLNAVFPILFTLISMLMLSVTMKRIISNQRTQIGVLKANGFSNRSIAIHYMSFGFLLVTSGSILGAILGPIVFHFVVHESRIYYFKFPVWAYVGLERFIFVIVIISLISLIVSYLSIKSIVNEPPSQIIKPKPPKMVSSGFIEKLAIWKRLSFNIRWNYRDIKRNRFKSLMTIVGVMGCTILLISGFAVYEQMEISKDWYFNDVNHFESKLVIDDNTDLSQIDSIAHKVNGDEIMESSIEILKGDANFASLLVLNDTDLITMTNDNREKIDIPKNEVSISKKMADILDLKVGDTIDCHLLDSNKLVKIRIDRIHSTPFTQGLVMSADKYEELGFNFTPTSIITSEHVNKSYDGVKSTIYSEDMVRGWDQMQKTSMMIITSILFLAIVLAVVILYNMNLLSFIEMENDIATLKVLGFKSKYLTKLLATQGFFFIIVGFILGLPVAYYILTLLMPAFGNKIYLIPNISVLNMAFSFLIIVSVFIVMNLYFSRKIRKLDMVDALKTFE</sequence>
<evidence type="ECO:0000256" key="4">
    <source>
        <dbReference type="ARBA" id="ARBA00022989"/>
    </source>
</evidence>
<comment type="subcellular location">
    <subcellularLocation>
        <location evidence="1">Cell membrane</location>
        <topology evidence="1">Multi-pass membrane protein</topology>
    </subcellularLocation>
</comment>
<dbReference type="PATRIC" id="fig|634498.28.peg.3"/>
<feature type="transmembrane region" description="Helical" evidence="6">
    <location>
        <begin position="674"/>
        <end position="697"/>
    </location>
</feature>
<name>D3E4F9_METRM</name>
<feature type="transmembrane region" description="Helical" evidence="6">
    <location>
        <begin position="254"/>
        <end position="276"/>
    </location>
</feature>
<dbReference type="RefSeq" id="WP_012954811.1">
    <property type="nucleotide sequence ID" value="NC_013790.1"/>
</dbReference>
<dbReference type="GeneID" id="8769620"/>
<dbReference type="Proteomes" id="UP000008680">
    <property type="component" value="Chromosome"/>
</dbReference>
<feature type="transmembrane region" description="Helical" evidence="6">
    <location>
        <begin position="347"/>
        <end position="367"/>
    </location>
</feature>
<evidence type="ECO:0000256" key="5">
    <source>
        <dbReference type="ARBA" id="ARBA00023136"/>
    </source>
</evidence>
<dbReference type="InterPro" id="IPR003838">
    <property type="entry name" value="ABC3_permease_C"/>
</dbReference>
<feature type="transmembrane region" description="Helical" evidence="6">
    <location>
        <begin position="420"/>
        <end position="440"/>
    </location>
</feature>
<gene>
    <name evidence="8" type="ordered locus">mru_0003</name>
</gene>
<protein>
    <submittedName>
        <fullName evidence="8">ABC transporter permease protein</fullName>
    </submittedName>
</protein>
<feature type="transmembrane region" description="Helical" evidence="6">
    <location>
        <begin position="12"/>
        <end position="34"/>
    </location>
</feature>
<dbReference type="KEGG" id="mru:mru_0003"/>
<dbReference type="Pfam" id="PF02687">
    <property type="entry name" value="FtsX"/>
    <property type="match status" value="2"/>
</dbReference>
<dbReference type="InterPro" id="IPR038766">
    <property type="entry name" value="Membrane_comp_ABC_pdt"/>
</dbReference>
<keyword evidence="9" id="KW-1185">Reference proteome</keyword>
<keyword evidence="3 6" id="KW-0812">Transmembrane</keyword>
<dbReference type="OrthoDB" id="75871at2157"/>
<feature type="domain" description="ABC3 transporter permease C-terminal" evidence="7">
    <location>
        <begin position="630"/>
        <end position="746"/>
    </location>
</feature>
<evidence type="ECO:0000256" key="2">
    <source>
        <dbReference type="ARBA" id="ARBA00022475"/>
    </source>
</evidence>
<evidence type="ECO:0000313" key="9">
    <source>
        <dbReference type="Proteomes" id="UP000008680"/>
    </source>
</evidence>
<evidence type="ECO:0000256" key="3">
    <source>
        <dbReference type="ARBA" id="ARBA00022692"/>
    </source>
</evidence>
<feature type="transmembrane region" description="Helical" evidence="6">
    <location>
        <begin position="717"/>
        <end position="738"/>
    </location>
</feature>
<dbReference type="PANTHER" id="PTHR30287">
    <property type="entry name" value="MEMBRANE COMPONENT OF PREDICTED ABC SUPERFAMILY METABOLITE UPTAKE TRANSPORTER"/>
    <property type="match status" value="1"/>
</dbReference>
<organism evidence="8 9">
    <name type="scientific">Methanobrevibacter ruminantium (strain ATCC 35063 / DSM 1093 / JCM 13430 / OCM 146 / M1)</name>
    <name type="common">Methanobacterium ruminantium</name>
    <dbReference type="NCBI Taxonomy" id="634498"/>
    <lineage>
        <taxon>Archaea</taxon>
        <taxon>Methanobacteriati</taxon>
        <taxon>Methanobacteriota</taxon>
        <taxon>Methanomada group</taxon>
        <taxon>Methanobacteria</taxon>
        <taxon>Methanobacteriales</taxon>
        <taxon>Methanobacteriaceae</taxon>
        <taxon>Methanobrevibacter</taxon>
    </lineage>
</organism>
<evidence type="ECO:0000313" key="8">
    <source>
        <dbReference type="EMBL" id="ADC45855.1"/>
    </source>
</evidence>
<reference evidence="8 9" key="1">
    <citation type="journal article" date="2010" name="PLoS ONE">
        <title>The genome sequence of the rumen methanogen Methanobrevibacter ruminantium reveals new possibilities for controlling ruminant methane emissions.</title>
        <authorList>
            <person name="Leahy S.C."/>
            <person name="Kelly W.J."/>
            <person name="Altermann E."/>
            <person name="Ronimus R.S."/>
            <person name="Yeoman C.J."/>
            <person name="Pacheco D.M."/>
            <person name="Li D."/>
            <person name="Kong Z."/>
            <person name="McTavish S."/>
            <person name="Sang C."/>
            <person name="Lambie S.C."/>
            <person name="Janssen P.H."/>
            <person name="Dey D."/>
            <person name="Attwood G.T."/>
        </authorList>
    </citation>
    <scope>NUCLEOTIDE SEQUENCE [LARGE SCALE GENOMIC DNA]</scope>
    <source>
        <strain evidence="9">ATCC 35063 / DSM 1093 / JCM 13430 / OCM 146 / M1</strain>
    </source>
</reference>
<dbReference type="AlphaFoldDB" id="D3E4F9"/>
<dbReference type="PANTHER" id="PTHR30287:SF2">
    <property type="entry name" value="BLL1001 PROTEIN"/>
    <property type="match status" value="1"/>
</dbReference>
<dbReference type="eggNOG" id="arCOG02312">
    <property type="taxonomic scope" value="Archaea"/>
</dbReference>
<evidence type="ECO:0000256" key="1">
    <source>
        <dbReference type="ARBA" id="ARBA00004651"/>
    </source>
</evidence>
<feature type="transmembrane region" description="Helical" evidence="6">
    <location>
        <begin position="297"/>
        <end position="327"/>
    </location>
</feature>
<feature type="transmembrane region" description="Helical" evidence="6">
    <location>
        <begin position="623"/>
        <end position="644"/>
    </location>
</feature>
<proteinExistence type="predicted"/>
<keyword evidence="4 6" id="KW-1133">Transmembrane helix</keyword>
<feature type="domain" description="ABC3 transporter permease C-terminal" evidence="7">
    <location>
        <begin position="255"/>
        <end position="375"/>
    </location>
</feature>
<dbReference type="GO" id="GO:0005886">
    <property type="term" value="C:plasma membrane"/>
    <property type="evidence" value="ECO:0007669"/>
    <property type="project" value="UniProtKB-SubCell"/>
</dbReference>
<dbReference type="STRING" id="634498.mru_0003"/>
<dbReference type="EMBL" id="CP001719">
    <property type="protein sequence ID" value="ADC45855.1"/>
    <property type="molecule type" value="Genomic_DNA"/>
</dbReference>
<evidence type="ECO:0000259" key="7">
    <source>
        <dbReference type="Pfam" id="PF02687"/>
    </source>
</evidence>
<keyword evidence="5 6" id="KW-0472">Membrane</keyword>
<keyword evidence="2" id="KW-1003">Cell membrane</keyword>
<evidence type="ECO:0000256" key="6">
    <source>
        <dbReference type="SAM" id="Phobius"/>
    </source>
</evidence>
<accession>D3E4F9</accession>